<evidence type="ECO:0000313" key="3">
    <source>
        <dbReference type="Proteomes" id="UP000782880"/>
    </source>
</evidence>
<comment type="caution">
    <text evidence="2">The sequence shown here is derived from an EMBL/GenBank/DDBJ whole genome shotgun (WGS) entry which is preliminary data.</text>
</comment>
<protein>
    <recommendedName>
        <fullName evidence="4">TM2 domain-containing protein</fullName>
    </recommendedName>
</protein>
<dbReference type="Proteomes" id="UP000782880">
    <property type="component" value="Unassembled WGS sequence"/>
</dbReference>
<reference evidence="2" key="2">
    <citation type="submission" date="2021-09" db="EMBL/GenBank/DDBJ databases">
        <authorList>
            <person name="Gilroy R."/>
        </authorList>
    </citation>
    <scope>NUCLEOTIDE SEQUENCE</scope>
    <source>
        <strain evidence="2">ChiBcec21-2208</strain>
    </source>
</reference>
<evidence type="ECO:0008006" key="4">
    <source>
        <dbReference type="Google" id="ProtNLM"/>
    </source>
</evidence>
<name>A0A921IM30_9FIRM</name>
<dbReference type="AlphaFoldDB" id="A0A921IM30"/>
<evidence type="ECO:0000256" key="1">
    <source>
        <dbReference type="SAM" id="Phobius"/>
    </source>
</evidence>
<proteinExistence type="predicted"/>
<keyword evidence="1" id="KW-0472">Membrane</keyword>
<feature type="transmembrane region" description="Helical" evidence="1">
    <location>
        <begin position="133"/>
        <end position="157"/>
    </location>
</feature>
<sequence length="179" mass="20039">MKKNALLTFIFACIPGAGQMYYGYMQRGLSLITLFCGCFVLGAMVSPLVVTAFIVWMYSFFDTYDLIRHLAAGDPKPDSLLLLGSWDDLKLLVPRHNCLLGWGLVALGVWSLYGLVVEPLLYHLLALLNIENAWYYVSSIPTLVIAVLLIAAGVWLLGLHPKREDENNLPPYPHDQSHM</sequence>
<evidence type="ECO:0000313" key="2">
    <source>
        <dbReference type="EMBL" id="HJG28268.1"/>
    </source>
</evidence>
<accession>A0A921IM30</accession>
<organism evidence="2 3">
    <name type="scientific">Subdoligranulum variabile</name>
    <dbReference type="NCBI Taxonomy" id="214851"/>
    <lineage>
        <taxon>Bacteria</taxon>
        <taxon>Bacillati</taxon>
        <taxon>Bacillota</taxon>
        <taxon>Clostridia</taxon>
        <taxon>Eubacteriales</taxon>
        <taxon>Oscillospiraceae</taxon>
        <taxon>Subdoligranulum</taxon>
    </lineage>
</organism>
<dbReference type="EMBL" id="DYVE01000168">
    <property type="protein sequence ID" value="HJG28268.1"/>
    <property type="molecule type" value="Genomic_DNA"/>
</dbReference>
<keyword evidence="1" id="KW-1133">Transmembrane helix</keyword>
<feature type="transmembrane region" description="Helical" evidence="1">
    <location>
        <begin position="99"/>
        <end position="121"/>
    </location>
</feature>
<feature type="transmembrane region" description="Helical" evidence="1">
    <location>
        <begin position="28"/>
        <end position="58"/>
    </location>
</feature>
<keyword evidence="1" id="KW-0812">Transmembrane</keyword>
<gene>
    <name evidence="2" type="ORF">K8V20_06445</name>
</gene>
<reference evidence="2" key="1">
    <citation type="journal article" date="2021" name="PeerJ">
        <title>Extensive microbial diversity within the chicken gut microbiome revealed by metagenomics and culture.</title>
        <authorList>
            <person name="Gilroy R."/>
            <person name="Ravi A."/>
            <person name="Getino M."/>
            <person name="Pursley I."/>
            <person name="Horton D.L."/>
            <person name="Alikhan N.F."/>
            <person name="Baker D."/>
            <person name="Gharbi K."/>
            <person name="Hall N."/>
            <person name="Watson M."/>
            <person name="Adriaenssens E.M."/>
            <person name="Foster-Nyarko E."/>
            <person name="Jarju S."/>
            <person name="Secka A."/>
            <person name="Antonio M."/>
            <person name="Oren A."/>
            <person name="Chaudhuri R.R."/>
            <person name="La Ragione R."/>
            <person name="Hildebrand F."/>
            <person name="Pallen M.J."/>
        </authorList>
    </citation>
    <scope>NUCLEOTIDE SEQUENCE</scope>
    <source>
        <strain evidence="2">ChiBcec21-2208</strain>
    </source>
</reference>